<evidence type="ECO:0000259" key="1">
    <source>
        <dbReference type="SMART" id="SM00382"/>
    </source>
</evidence>
<dbReference type="RefSeq" id="WP_236370077.1">
    <property type="nucleotide sequence ID" value="NZ_WKAT01000010.1"/>
</dbReference>
<dbReference type="Gene3D" id="3.40.50.300">
    <property type="entry name" value="P-loop containing nucleotide triphosphate hydrolases"/>
    <property type="match status" value="1"/>
</dbReference>
<accession>A0ABS9GJ29</accession>
<evidence type="ECO:0000313" key="3">
    <source>
        <dbReference type="Proteomes" id="UP000814158"/>
    </source>
</evidence>
<dbReference type="EMBL" id="WKAT01000010">
    <property type="protein sequence ID" value="MCF5544447.1"/>
    <property type="molecule type" value="Genomic_DNA"/>
</dbReference>
<dbReference type="InterPro" id="IPR027417">
    <property type="entry name" value="P-loop_NTPase"/>
</dbReference>
<dbReference type="InterPro" id="IPR052934">
    <property type="entry name" value="Methyl-DNA_Rec/Restrict_Enz"/>
</dbReference>
<name>A0ABS9GJ29_9PSED</name>
<feature type="domain" description="AAA+ ATPase" evidence="1">
    <location>
        <begin position="376"/>
        <end position="681"/>
    </location>
</feature>
<proteinExistence type="predicted"/>
<keyword evidence="3" id="KW-1185">Reference proteome</keyword>
<dbReference type="PANTHER" id="PTHR37291">
    <property type="entry name" value="5-METHYLCYTOSINE-SPECIFIC RESTRICTION ENZYME B"/>
    <property type="match status" value="1"/>
</dbReference>
<evidence type="ECO:0000313" key="2">
    <source>
        <dbReference type="EMBL" id="MCF5544447.1"/>
    </source>
</evidence>
<dbReference type="PANTHER" id="PTHR37291:SF1">
    <property type="entry name" value="TYPE IV METHYL-DIRECTED RESTRICTION ENZYME ECOKMCRB SUBUNIT"/>
    <property type="match status" value="1"/>
</dbReference>
<dbReference type="InterPro" id="IPR011704">
    <property type="entry name" value="ATPase_dyneun-rel_AAA"/>
</dbReference>
<comment type="caution">
    <text evidence="2">The sequence shown here is derived from an EMBL/GenBank/DDBJ whole genome shotgun (WGS) entry which is preliminary data.</text>
</comment>
<dbReference type="SUPFAM" id="SSF52540">
    <property type="entry name" value="P-loop containing nucleoside triphosphate hydrolases"/>
    <property type="match status" value="1"/>
</dbReference>
<organism evidence="2 3">
    <name type="scientific">Pseudomonas salomonii</name>
    <dbReference type="NCBI Taxonomy" id="191391"/>
    <lineage>
        <taxon>Bacteria</taxon>
        <taxon>Pseudomonadati</taxon>
        <taxon>Pseudomonadota</taxon>
        <taxon>Gammaproteobacteria</taxon>
        <taxon>Pseudomonadales</taxon>
        <taxon>Pseudomonadaceae</taxon>
        <taxon>Pseudomonas</taxon>
    </lineage>
</organism>
<dbReference type="SMART" id="SM00382">
    <property type="entry name" value="AAA"/>
    <property type="match status" value="1"/>
</dbReference>
<dbReference type="InterPro" id="IPR003593">
    <property type="entry name" value="AAA+_ATPase"/>
</dbReference>
<reference evidence="2 3" key="1">
    <citation type="submission" date="2019-11" db="EMBL/GenBank/DDBJ databases">
        <title>Epiphytic Pseudomonas syringae from cherry orchards.</title>
        <authorList>
            <person name="Hulin M.T."/>
        </authorList>
    </citation>
    <scope>NUCLEOTIDE SEQUENCE [LARGE SCALE GENOMIC DNA]</scope>
    <source>
        <strain evidence="2 3">PA-3-2A</strain>
    </source>
</reference>
<gene>
    <name evidence="2" type="ORF">GIV68_06830</name>
</gene>
<sequence>MSDFQEQYALWDEFLTTWPTSRLATMTLDDYSLAGSKDSFTYWIESRLDELGSIWGGSSFKFGVYSRKDTEEKKSDAKLSYSQTHGWYSSLGTTAEAAFEKVRSFVAQVAEWAARGDLDAIGPFEHLGEAFKWKIAFHYQKRQAPMIVDIFKRAPLAVFVGGTASQSMATLQKATLAKRPEDLGILEFGRQVWEAWSRKNLPIWKLSHGLNDFSADERKNYLQAELGVMHGETAKGQGKDFQEAPVGNLFYLCHGNDSLSLVGQFISAPEPCDKGDGWLQRRYRVLKQSVKHGSYQGGQKGWTPNYRSTFKRVPAHDLPEFESTLLKPYFGTDLAELASLTGEPIEEADWDTPSAKPPTPIYATQHVASKPVAACSNRIYYGPPGTGKTYTLMQLLKRDYQEQVVSITAEEWHNQIIAKKIAMLTWWEGAAAALYDLGGNAKVPDLAGHPFIQAIADAKGRTNSIKQTLWGTLQHHTVLESTTVNTKLRLGPAIFEKSADSVWQFAGDWQEACSDLLALVDNLKLGPEASDSVQRYSFVTFHQSYGYEEFVEGLRPVLADEAKDDDFEASQVAYRIKDGAFKELCRRARNTPDKRFAMVIDEINRGNISKIFGELITLIEADKRDQLDGTPPPTEVILAYSGKPFSVPANVDIIGTMNTADRSLTLLDTALRRRFDFVPLLPDTRAEKAPGDPHSAPLAGLFVTTDAGTIDVRSMLARINERIEALYDRDHCIGHAYFTPLTDVADGAARFDKLAEIFQKRIIPLLEEYFFEDWRKIRLVLGDNQKPDEAQFITESDSHEQELSTLFGNDHGLDSYATKRRCESQPSAYISPAAYLGIYQASA</sequence>
<dbReference type="Pfam" id="PF07728">
    <property type="entry name" value="AAA_5"/>
    <property type="match status" value="1"/>
</dbReference>
<protein>
    <submittedName>
        <fullName evidence="2">AAA domain-containing protein</fullName>
    </submittedName>
</protein>
<dbReference type="Proteomes" id="UP000814158">
    <property type="component" value="Unassembled WGS sequence"/>
</dbReference>